<dbReference type="EMBL" id="BAABFL010000155">
    <property type="protein sequence ID" value="GAA4649599.1"/>
    <property type="molecule type" value="Genomic_DNA"/>
</dbReference>
<dbReference type="RefSeq" id="WP_345195502.1">
    <property type="nucleotide sequence ID" value="NZ_BAABFL010000155.1"/>
</dbReference>
<keyword evidence="2" id="KW-1185">Reference proteome</keyword>
<reference evidence="2" key="1">
    <citation type="journal article" date="2019" name="Int. J. Syst. Evol. Microbiol.">
        <title>The Global Catalogue of Microorganisms (GCM) 10K type strain sequencing project: providing services to taxonomists for standard genome sequencing and annotation.</title>
        <authorList>
            <consortium name="The Broad Institute Genomics Platform"/>
            <consortium name="The Broad Institute Genome Sequencing Center for Infectious Disease"/>
            <person name="Wu L."/>
            <person name="Ma J."/>
        </authorList>
    </citation>
    <scope>NUCLEOTIDE SEQUENCE [LARGE SCALE GENOMIC DNA]</scope>
    <source>
        <strain evidence="2">JCM 17805</strain>
    </source>
</reference>
<comment type="caution">
    <text evidence="1">The sequence shown here is derived from an EMBL/GenBank/DDBJ whole genome shotgun (WGS) entry which is preliminary data.</text>
</comment>
<protein>
    <submittedName>
        <fullName evidence="1">Uncharacterized protein</fullName>
    </submittedName>
</protein>
<proteinExistence type="predicted"/>
<evidence type="ECO:0000313" key="2">
    <source>
        <dbReference type="Proteomes" id="UP001500604"/>
    </source>
</evidence>
<sequence length="90" mass="10236">MNTECEQQALLEDYLQKEEDGITRLSHRHSKADLALMVMTGQFDTRCLLGAMDAALAYLESGRIGEARSLLERTHFTYVQIANARQEQCE</sequence>
<accession>A0ABP8V0T1</accession>
<gene>
    <name evidence="1" type="ORF">GCM10023116_18730</name>
</gene>
<name>A0ABP8V0T1_9GAMM</name>
<evidence type="ECO:0000313" key="1">
    <source>
        <dbReference type="EMBL" id="GAA4649599.1"/>
    </source>
</evidence>
<organism evidence="1 2">
    <name type="scientific">Kistimonas scapharcae</name>
    <dbReference type="NCBI Taxonomy" id="1036133"/>
    <lineage>
        <taxon>Bacteria</taxon>
        <taxon>Pseudomonadati</taxon>
        <taxon>Pseudomonadota</taxon>
        <taxon>Gammaproteobacteria</taxon>
        <taxon>Oceanospirillales</taxon>
        <taxon>Endozoicomonadaceae</taxon>
        <taxon>Kistimonas</taxon>
    </lineage>
</organism>
<dbReference type="Proteomes" id="UP001500604">
    <property type="component" value="Unassembled WGS sequence"/>
</dbReference>